<protein>
    <submittedName>
        <fullName evidence="2">Uncharacterized protein DUF1490</fullName>
    </submittedName>
</protein>
<gene>
    <name evidence="2" type="ORF">CLV92_111110</name>
</gene>
<keyword evidence="3" id="KW-1185">Reference proteome</keyword>
<keyword evidence="1" id="KW-0732">Signal</keyword>
<comment type="caution">
    <text evidence="2">The sequence shown here is derived from an EMBL/GenBank/DDBJ whole genome shotgun (WGS) entry which is preliminary data.</text>
</comment>
<dbReference type="AlphaFoldDB" id="A0A2S6IG63"/>
<organism evidence="2 3">
    <name type="scientific">Kineococcus xinjiangensis</name>
    <dbReference type="NCBI Taxonomy" id="512762"/>
    <lineage>
        <taxon>Bacteria</taxon>
        <taxon>Bacillati</taxon>
        <taxon>Actinomycetota</taxon>
        <taxon>Actinomycetes</taxon>
        <taxon>Kineosporiales</taxon>
        <taxon>Kineosporiaceae</taxon>
        <taxon>Kineococcus</taxon>
    </lineage>
</organism>
<dbReference type="OrthoDB" id="5193202at2"/>
<reference evidence="2 3" key="1">
    <citation type="submission" date="2018-02" db="EMBL/GenBank/DDBJ databases">
        <title>Genomic Encyclopedia of Archaeal and Bacterial Type Strains, Phase II (KMG-II): from individual species to whole genera.</title>
        <authorList>
            <person name="Goeker M."/>
        </authorList>
    </citation>
    <scope>NUCLEOTIDE SEQUENCE [LARGE SCALE GENOMIC DNA]</scope>
    <source>
        <strain evidence="2 3">DSM 22857</strain>
    </source>
</reference>
<dbReference type="Proteomes" id="UP000239485">
    <property type="component" value="Unassembled WGS sequence"/>
</dbReference>
<dbReference type="EMBL" id="PTJD01000011">
    <property type="protein sequence ID" value="PPK93193.1"/>
    <property type="molecule type" value="Genomic_DNA"/>
</dbReference>
<evidence type="ECO:0000313" key="2">
    <source>
        <dbReference type="EMBL" id="PPK93193.1"/>
    </source>
</evidence>
<feature type="signal peptide" evidence="1">
    <location>
        <begin position="1"/>
        <end position="20"/>
    </location>
</feature>
<evidence type="ECO:0000313" key="3">
    <source>
        <dbReference type="Proteomes" id="UP000239485"/>
    </source>
</evidence>
<sequence>MIPFVIAPLGHVLASAAVSAGLVKAMDDGRGPAALRRVAVSATKAGIRAARAAESGVERTRLVAGDVVAQAYGEMGEQVPVRDTDGDAADQQR</sequence>
<proteinExistence type="predicted"/>
<dbReference type="RefSeq" id="WP_104434077.1">
    <property type="nucleotide sequence ID" value="NZ_PTJD01000011.1"/>
</dbReference>
<name>A0A2S6IG63_9ACTN</name>
<evidence type="ECO:0000256" key="1">
    <source>
        <dbReference type="SAM" id="SignalP"/>
    </source>
</evidence>
<accession>A0A2S6IG63</accession>
<dbReference type="InterPro" id="IPR009963">
    <property type="entry name" value="DUF1490"/>
</dbReference>
<feature type="chain" id="PRO_5039561160" evidence="1">
    <location>
        <begin position="21"/>
        <end position="93"/>
    </location>
</feature>
<dbReference type="Pfam" id="PF07371">
    <property type="entry name" value="DUF1490"/>
    <property type="match status" value="1"/>
</dbReference>